<keyword evidence="1" id="KW-0472">Membrane</keyword>
<dbReference type="EMBL" id="CP001032">
    <property type="protein sequence ID" value="ACB73957.1"/>
    <property type="molecule type" value="Genomic_DNA"/>
</dbReference>
<feature type="transmembrane region" description="Helical" evidence="1">
    <location>
        <begin position="25"/>
        <end position="44"/>
    </location>
</feature>
<organism evidence="2 3">
    <name type="scientific">Opitutus terrae (strain DSM 11246 / JCM 15787 / PB90-1)</name>
    <dbReference type="NCBI Taxonomy" id="452637"/>
    <lineage>
        <taxon>Bacteria</taxon>
        <taxon>Pseudomonadati</taxon>
        <taxon>Verrucomicrobiota</taxon>
        <taxon>Opitutia</taxon>
        <taxon>Opitutales</taxon>
        <taxon>Opitutaceae</taxon>
        <taxon>Opitutus</taxon>
    </lineage>
</organism>
<dbReference type="RefSeq" id="WP_012373495.1">
    <property type="nucleotide sequence ID" value="NC_010571.1"/>
</dbReference>
<evidence type="ECO:0000313" key="2">
    <source>
        <dbReference type="EMBL" id="ACB73957.1"/>
    </source>
</evidence>
<keyword evidence="1" id="KW-1133">Transmembrane helix</keyword>
<proteinExistence type="predicted"/>
<evidence type="ECO:0000256" key="1">
    <source>
        <dbReference type="SAM" id="Phobius"/>
    </source>
</evidence>
<sequence length="73" mass="7651">MKTFTSLLIVAAAAAFLVLPFSFEFTGALVFVGGLVGLLVADYARPKRLRLASAVTPLPALVSRRASTFPLAA</sequence>
<accession>B1ZTL2</accession>
<dbReference type="HOGENOM" id="CLU_2701164_0_0_0"/>
<keyword evidence="1" id="KW-0812">Transmembrane</keyword>
<gene>
    <name evidence="2" type="ordered locus">Oter_0668</name>
</gene>
<protein>
    <submittedName>
        <fullName evidence="2">Uncharacterized protein</fullName>
    </submittedName>
</protein>
<dbReference type="KEGG" id="ote:Oter_0668"/>
<dbReference type="Proteomes" id="UP000007013">
    <property type="component" value="Chromosome"/>
</dbReference>
<name>B1ZTL2_OPITP</name>
<dbReference type="AlphaFoldDB" id="B1ZTL2"/>
<evidence type="ECO:0000313" key="3">
    <source>
        <dbReference type="Proteomes" id="UP000007013"/>
    </source>
</evidence>
<keyword evidence="3" id="KW-1185">Reference proteome</keyword>
<reference evidence="2 3" key="1">
    <citation type="journal article" date="2011" name="J. Bacteriol.">
        <title>Genome sequence of the verrucomicrobium Opitutus terrae PB90-1, an abundant inhabitant of rice paddy soil ecosystems.</title>
        <authorList>
            <person name="van Passel M.W."/>
            <person name="Kant R."/>
            <person name="Palva A."/>
            <person name="Copeland A."/>
            <person name="Lucas S."/>
            <person name="Lapidus A."/>
            <person name="Glavina del Rio T."/>
            <person name="Pitluck S."/>
            <person name="Goltsman E."/>
            <person name="Clum A."/>
            <person name="Sun H."/>
            <person name="Schmutz J."/>
            <person name="Larimer F.W."/>
            <person name="Land M.L."/>
            <person name="Hauser L."/>
            <person name="Kyrpides N."/>
            <person name="Mikhailova N."/>
            <person name="Richardson P.P."/>
            <person name="Janssen P.H."/>
            <person name="de Vos W.M."/>
            <person name="Smidt H."/>
        </authorList>
    </citation>
    <scope>NUCLEOTIDE SEQUENCE [LARGE SCALE GENOMIC DNA]</scope>
    <source>
        <strain evidence="3">DSM 11246 / JCM 15787 / PB90-1</strain>
    </source>
</reference>